<keyword evidence="1" id="KW-0472">Membrane</keyword>
<dbReference type="InterPro" id="IPR025363">
    <property type="entry name" value="DUF4267"/>
</dbReference>
<keyword evidence="3" id="KW-1185">Reference proteome</keyword>
<protein>
    <submittedName>
        <fullName evidence="2">DUF4267 domain-containing protein</fullName>
    </submittedName>
</protein>
<name>A0ABP8GM43_9SPHI</name>
<feature type="transmembrane region" description="Helical" evidence="1">
    <location>
        <begin position="55"/>
        <end position="77"/>
    </location>
</feature>
<dbReference type="Pfam" id="PF14087">
    <property type="entry name" value="DUF4267"/>
    <property type="match status" value="1"/>
</dbReference>
<evidence type="ECO:0000313" key="3">
    <source>
        <dbReference type="Proteomes" id="UP001500582"/>
    </source>
</evidence>
<dbReference type="RefSeq" id="WP_345211927.1">
    <property type="nucleotide sequence ID" value="NZ_BAABFT010000007.1"/>
</dbReference>
<proteinExistence type="predicted"/>
<sequence>MKTQHINFWGPRSASYWLTALLAIGIIFIGGRFIVAPQAGADGFGIPLAQTKEALAYGWIKGVRDIFSGIVLLVFLIRRQPHAAGIVFGAATIIPISDALTILAVNGTGDLTHLMIHGFTAVYMAITTVFLFKAKAEK</sequence>
<evidence type="ECO:0000313" key="2">
    <source>
        <dbReference type="EMBL" id="GAA4326884.1"/>
    </source>
</evidence>
<keyword evidence="1" id="KW-0812">Transmembrane</keyword>
<organism evidence="2 3">
    <name type="scientific">Mucilaginibacter gynuensis</name>
    <dbReference type="NCBI Taxonomy" id="1302236"/>
    <lineage>
        <taxon>Bacteria</taxon>
        <taxon>Pseudomonadati</taxon>
        <taxon>Bacteroidota</taxon>
        <taxon>Sphingobacteriia</taxon>
        <taxon>Sphingobacteriales</taxon>
        <taxon>Sphingobacteriaceae</taxon>
        <taxon>Mucilaginibacter</taxon>
    </lineage>
</organism>
<feature type="transmembrane region" description="Helical" evidence="1">
    <location>
        <begin position="111"/>
        <end position="132"/>
    </location>
</feature>
<comment type="caution">
    <text evidence="2">The sequence shown here is derived from an EMBL/GenBank/DDBJ whole genome shotgun (WGS) entry which is preliminary data.</text>
</comment>
<accession>A0ABP8GM43</accession>
<gene>
    <name evidence="2" type="ORF">GCM10023149_29980</name>
</gene>
<reference evidence="3" key="1">
    <citation type="journal article" date="2019" name="Int. J. Syst. Evol. Microbiol.">
        <title>The Global Catalogue of Microorganisms (GCM) 10K type strain sequencing project: providing services to taxonomists for standard genome sequencing and annotation.</title>
        <authorList>
            <consortium name="The Broad Institute Genomics Platform"/>
            <consortium name="The Broad Institute Genome Sequencing Center for Infectious Disease"/>
            <person name="Wu L."/>
            <person name="Ma J."/>
        </authorList>
    </citation>
    <scope>NUCLEOTIDE SEQUENCE [LARGE SCALE GENOMIC DNA]</scope>
    <source>
        <strain evidence="3">JCM 17705</strain>
    </source>
</reference>
<dbReference type="Proteomes" id="UP001500582">
    <property type="component" value="Unassembled WGS sequence"/>
</dbReference>
<feature type="transmembrane region" description="Helical" evidence="1">
    <location>
        <begin position="16"/>
        <end position="35"/>
    </location>
</feature>
<feature type="transmembrane region" description="Helical" evidence="1">
    <location>
        <begin position="84"/>
        <end position="105"/>
    </location>
</feature>
<dbReference type="EMBL" id="BAABFT010000007">
    <property type="protein sequence ID" value="GAA4326884.1"/>
    <property type="molecule type" value="Genomic_DNA"/>
</dbReference>
<keyword evidence="1" id="KW-1133">Transmembrane helix</keyword>
<evidence type="ECO:0000256" key="1">
    <source>
        <dbReference type="SAM" id="Phobius"/>
    </source>
</evidence>